<proteinExistence type="predicted"/>
<feature type="compositionally biased region" description="Low complexity" evidence="2">
    <location>
        <begin position="683"/>
        <end position="721"/>
    </location>
</feature>
<dbReference type="STRING" id="1882483.A0A317XR25"/>
<feature type="region of interest" description="Disordered" evidence="2">
    <location>
        <begin position="761"/>
        <end position="787"/>
    </location>
</feature>
<feature type="compositionally biased region" description="Low complexity" evidence="2">
    <location>
        <begin position="761"/>
        <end position="779"/>
    </location>
</feature>
<dbReference type="PANTHER" id="PTHR19321:SF41">
    <property type="entry name" value="FASCETTO-RELATED"/>
    <property type="match status" value="1"/>
</dbReference>
<dbReference type="Pfam" id="PF03999">
    <property type="entry name" value="MAP65_ASE1"/>
    <property type="match status" value="1"/>
</dbReference>
<dbReference type="GO" id="GO:0051256">
    <property type="term" value="P:mitotic spindle midzone assembly"/>
    <property type="evidence" value="ECO:0007669"/>
    <property type="project" value="TreeGrafter"/>
</dbReference>
<gene>
    <name evidence="3" type="ORF">BCV70DRAFT_199824</name>
</gene>
<dbReference type="EMBL" id="KZ819192">
    <property type="protein sequence ID" value="PWZ00552.1"/>
    <property type="molecule type" value="Genomic_DNA"/>
</dbReference>
<evidence type="ECO:0008006" key="5">
    <source>
        <dbReference type="Google" id="ProtNLM"/>
    </source>
</evidence>
<dbReference type="GO" id="GO:0005737">
    <property type="term" value="C:cytoplasm"/>
    <property type="evidence" value="ECO:0007669"/>
    <property type="project" value="TreeGrafter"/>
</dbReference>
<feature type="region of interest" description="Disordered" evidence="2">
    <location>
        <begin position="1023"/>
        <end position="1063"/>
    </location>
</feature>
<feature type="coiled-coil region" evidence="1">
    <location>
        <begin position="43"/>
        <end position="77"/>
    </location>
</feature>
<feature type="compositionally biased region" description="Low complexity" evidence="2">
    <location>
        <begin position="103"/>
        <end position="121"/>
    </location>
</feature>
<feature type="compositionally biased region" description="Polar residues" evidence="2">
    <location>
        <begin position="653"/>
        <end position="664"/>
    </location>
</feature>
<dbReference type="InParanoid" id="A0A317XR25"/>
<dbReference type="Proteomes" id="UP000246740">
    <property type="component" value="Unassembled WGS sequence"/>
</dbReference>
<dbReference type="Gene3D" id="1.20.58.1520">
    <property type="match status" value="1"/>
</dbReference>
<dbReference type="GO" id="GO:0008017">
    <property type="term" value="F:microtubule binding"/>
    <property type="evidence" value="ECO:0007669"/>
    <property type="project" value="InterPro"/>
</dbReference>
<dbReference type="InterPro" id="IPR007145">
    <property type="entry name" value="MAP65_Ase1_PRC1"/>
</dbReference>
<feature type="region of interest" description="Disordered" evidence="2">
    <location>
        <begin position="103"/>
        <end position="130"/>
    </location>
</feature>
<feature type="region of interest" description="Disordered" evidence="2">
    <location>
        <begin position="617"/>
        <end position="721"/>
    </location>
</feature>
<accession>A0A317XR25</accession>
<reference evidence="3 4" key="1">
    <citation type="journal article" date="2018" name="Mol. Biol. Evol.">
        <title>Broad Genomic Sampling Reveals a Smut Pathogenic Ancestry of the Fungal Clade Ustilaginomycotina.</title>
        <authorList>
            <person name="Kijpornyongpan T."/>
            <person name="Mondo S.J."/>
            <person name="Barry K."/>
            <person name="Sandor L."/>
            <person name="Lee J."/>
            <person name="Lipzen A."/>
            <person name="Pangilinan J."/>
            <person name="LaButti K."/>
            <person name="Hainaut M."/>
            <person name="Henrissat B."/>
            <person name="Grigoriev I.V."/>
            <person name="Spatafora J.W."/>
            <person name="Aime M.C."/>
        </authorList>
    </citation>
    <scope>NUCLEOTIDE SEQUENCE [LARGE SCALE GENOMIC DNA]</scope>
    <source>
        <strain evidence="3 4">MCA 3645</strain>
    </source>
</reference>
<evidence type="ECO:0000313" key="3">
    <source>
        <dbReference type="EMBL" id="PWZ00552.1"/>
    </source>
</evidence>
<dbReference type="PANTHER" id="PTHR19321">
    <property type="entry name" value="PROTEIN REGULATOR OF CYTOKINESIS 1 PRC1-RELATED"/>
    <property type="match status" value="1"/>
</dbReference>
<dbReference type="AlphaFoldDB" id="A0A317XR25"/>
<evidence type="ECO:0000313" key="4">
    <source>
        <dbReference type="Proteomes" id="UP000246740"/>
    </source>
</evidence>
<evidence type="ECO:0000256" key="2">
    <source>
        <dbReference type="SAM" id="MobiDB-lite"/>
    </source>
</evidence>
<sequence length="1063" mass="113133">MDAAALTALLSQSTEKLVGLHARIGHPPEALQGALDALHQALKTAVDDQIGKVQREAQDLSEQCRTIEAENAAVRRALGEKGACSPLSLQNAVGKRMVSAASSSSASASTSTSPDQATQSSFSEDQDSNLPPLLQRRAQLQAEQHRLKTQYATRHAQLERLLAKLNTYVPMLGSFVKIPQSHQHGHIPADVSASSPDSSFVDVSQPRIASIEAEIIRCSKEVNARSERLQTSLLEIVQLWSELCLEPCQPVALGDEQVFESERTGDQINCGGSTLAFDRNVLTHLQLEPIHDERGVFAGEFITTETHSTADPSSSQHGSRAVDILADTPTRASMGGVMANSRDDMVLHLPATSKSGPASASTLPAHLLEPSEQNLALAAEKLRWLEAEKQRREMRIQDLYDELSELWAKFDVPEDEMDAFVMDHRGSTLDVVEAYQAELEKMKQLKAQHMSLFILKTRERIATLWDSLFLTPEEREASFPPFFIDVSGETDPGLDEPLPTDEILASHEQMIDHLTEQVRTKAPVLKVIGKYKELLDEARQLDESAADGSRLLGRSNRGDPGRLLREEKMRKRVKIQKPKIEAELLKVIPAWEEEHGEPFTINGVRYLDELLEQMDGSRESAAARKRTRTVSAAQPSVPPTPATATRRGPLAPSSVSNRGVSSATPMRPITPHQGTLKKPRLAPPSTASSTTARTPATRSGAVLPGSSAAAARSASARPAPGSLARAGGVGAYGMAPGSSAQRQGTGIASASAYRTASSVSSYAMSGGSSSPSRIAGPSPHLASRPYGAPASSMATGVYGSRGIAAAGTTATRTIKTQRESFRPRPSIVAKVGSHATVVGGGGLPVMSRTMVGAGASGPRLSPGRASKWGDMGPPAWPGAGAGAMARQRDVSCISASSSIHTDITTVIHPGPHGGIAMGSSSQQMRMAAAAEPAKRTRRAPSMSLEACLADLAASSSYGKARIGDAGRDDGICSIRSVPSSENIARVTGWKDGLRIAGAGLDDNELIDDDDVPDIDARQADVLVEEQPSLPRSGSSNWELVGEAEPESHPDNYHSYGNNAALAA</sequence>
<evidence type="ECO:0000256" key="1">
    <source>
        <dbReference type="SAM" id="Coils"/>
    </source>
</evidence>
<organism evidence="3 4">
    <name type="scientific">Testicularia cyperi</name>
    <dbReference type="NCBI Taxonomy" id="1882483"/>
    <lineage>
        <taxon>Eukaryota</taxon>
        <taxon>Fungi</taxon>
        <taxon>Dikarya</taxon>
        <taxon>Basidiomycota</taxon>
        <taxon>Ustilaginomycotina</taxon>
        <taxon>Ustilaginomycetes</taxon>
        <taxon>Ustilaginales</taxon>
        <taxon>Anthracoideaceae</taxon>
        <taxon>Testicularia</taxon>
    </lineage>
</organism>
<dbReference type="GO" id="GO:1990023">
    <property type="term" value="C:mitotic spindle midzone"/>
    <property type="evidence" value="ECO:0007669"/>
    <property type="project" value="TreeGrafter"/>
</dbReference>
<keyword evidence="4" id="KW-1185">Reference proteome</keyword>
<dbReference type="FunCoup" id="A0A317XR25">
    <property type="interactions" value="210"/>
</dbReference>
<protein>
    <recommendedName>
        <fullName evidence="5">Microtubule associated protein</fullName>
    </recommendedName>
</protein>
<dbReference type="OrthoDB" id="642895at2759"/>
<keyword evidence="1" id="KW-0175">Coiled coil</keyword>
<name>A0A317XR25_9BASI</name>
<feature type="compositionally biased region" description="Low complexity" evidence="2">
    <location>
        <begin position="642"/>
        <end position="652"/>
    </location>
</feature>